<sequence length="448" mass="49470">MKRSWIQKSVVCMMVLMLAMGLVQKPASAAQDDLDVKAKAAILVEASTGKILYEKNADNAQGIASMTKMMTEYLLLEAIQDGKVKWDQTYEVPMNISKMSHNTGLSNVSLEVGRSYTVKELYEAMAIYSANAATMGIAETIAGSEAKFVEMMNAKAKELGLEHYKFVNSTGLNNADLSQYFDSIVGEPDEENVMSAKDMATLAYRLLKDHPEILETSSIPKKVFDKGGDPTNMSNWNWMLPGLIREYEGMDGLKTGTTDFAGANFTGTAERDGIRFISVVMDVNVPSGENSYDARFNETRKLLDYAFNNYTLEEVYPANYEIKGHKTMPVVKGKEKDVKIHTKDPLQMVLKSDADKKFNPQFEVDKKKLNEDGKLQAPVKKGETIGYVTVKSDDGLGYLTDKGGSSKAAVVTADGVEKANWFILSMRAVGGFFSDIWGSVTSTVKGWF</sequence>
<dbReference type="AlphaFoldDB" id="A0A0J5TF94"/>
<evidence type="ECO:0000256" key="13">
    <source>
        <dbReference type="RuleBase" id="RU004016"/>
    </source>
</evidence>
<dbReference type="PANTHER" id="PTHR21581:SF11">
    <property type="entry name" value="D-ALANYL-D-ALANINE CARBOXYPEPTIDASE DACA"/>
    <property type="match status" value="1"/>
</dbReference>
<evidence type="ECO:0000256" key="10">
    <source>
        <dbReference type="ARBA" id="ARBA00022984"/>
    </source>
</evidence>
<dbReference type="GO" id="GO:0009252">
    <property type="term" value="P:peptidoglycan biosynthetic process"/>
    <property type="evidence" value="ECO:0007669"/>
    <property type="project" value="UniProtKB-UniPathway"/>
</dbReference>
<evidence type="ECO:0000256" key="12">
    <source>
        <dbReference type="ARBA" id="ARBA00034000"/>
    </source>
</evidence>
<evidence type="ECO:0000313" key="15">
    <source>
        <dbReference type="Proteomes" id="UP000076510"/>
    </source>
</evidence>
<dbReference type="UniPathway" id="UPA00219"/>
<comment type="catalytic activity">
    <reaction evidence="12">
        <text>Preferential cleavage: (Ac)2-L-Lys-D-Ala-|-D-Ala. Also transpeptidation of peptidyl-alanyl moieties that are N-acyl substituents of D-alanine.</text>
        <dbReference type="EC" id="3.4.16.4"/>
    </reaction>
</comment>
<dbReference type="SMART" id="SM00936">
    <property type="entry name" value="PBP5_C"/>
    <property type="match status" value="1"/>
</dbReference>
<organism evidence="14 15">
    <name type="scientific">Rossellomorea marisflavi</name>
    <dbReference type="NCBI Taxonomy" id="189381"/>
    <lineage>
        <taxon>Bacteria</taxon>
        <taxon>Bacillati</taxon>
        <taxon>Bacillota</taxon>
        <taxon>Bacilli</taxon>
        <taxon>Bacillales</taxon>
        <taxon>Bacillaceae</taxon>
        <taxon>Rossellomorea</taxon>
    </lineage>
</organism>
<reference evidence="15" key="1">
    <citation type="submission" date="2016-01" db="EMBL/GenBank/DDBJ databases">
        <title>Whole genome sequencing of Bhargavaea cecembensis T14.</title>
        <authorList>
            <person name="Hong K.W."/>
        </authorList>
    </citation>
    <scope>NUCLEOTIDE SEQUENCE [LARGE SCALE GENOMIC DNA]</scope>
    <source>
        <strain evidence="15">M19</strain>
    </source>
</reference>
<dbReference type="Gene3D" id="3.40.710.10">
    <property type="entry name" value="DD-peptidase/beta-lactamase superfamily"/>
    <property type="match status" value="1"/>
</dbReference>
<dbReference type="EMBL" id="LQQY01000026">
    <property type="protein sequence ID" value="KZE46952.1"/>
    <property type="molecule type" value="Genomic_DNA"/>
</dbReference>
<dbReference type="InterPro" id="IPR018044">
    <property type="entry name" value="Peptidase_S11"/>
</dbReference>
<dbReference type="PATRIC" id="fig|189381.10.peg.4501"/>
<dbReference type="GO" id="GO:0071555">
    <property type="term" value="P:cell wall organization"/>
    <property type="evidence" value="ECO:0007669"/>
    <property type="project" value="UniProtKB-KW"/>
</dbReference>
<dbReference type="PRINTS" id="PR00725">
    <property type="entry name" value="DADACBPTASE1"/>
</dbReference>
<evidence type="ECO:0000256" key="7">
    <source>
        <dbReference type="ARBA" id="ARBA00022729"/>
    </source>
</evidence>
<keyword evidence="6" id="KW-0645">Protease</keyword>
<dbReference type="GO" id="GO:0009002">
    <property type="term" value="F:serine-type D-Ala-D-Ala carboxypeptidase activity"/>
    <property type="evidence" value="ECO:0007669"/>
    <property type="project" value="UniProtKB-EC"/>
</dbReference>
<dbReference type="InterPro" id="IPR037167">
    <property type="entry name" value="Peptidase_S11_C_sf"/>
</dbReference>
<dbReference type="InterPro" id="IPR012338">
    <property type="entry name" value="Beta-lactam/transpept-like"/>
</dbReference>
<evidence type="ECO:0000313" key="14">
    <source>
        <dbReference type="EMBL" id="KZE46952.1"/>
    </source>
</evidence>
<evidence type="ECO:0000256" key="11">
    <source>
        <dbReference type="ARBA" id="ARBA00023316"/>
    </source>
</evidence>
<dbReference type="SUPFAM" id="SSF69189">
    <property type="entry name" value="Penicillin-binding protein associated domain"/>
    <property type="match status" value="1"/>
</dbReference>
<dbReference type="GO" id="GO:0008360">
    <property type="term" value="P:regulation of cell shape"/>
    <property type="evidence" value="ECO:0007669"/>
    <property type="project" value="UniProtKB-KW"/>
</dbReference>
<dbReference type="InterPro" id="IPR001967">
    <property type="entry name" value="Peptidase_S11_N"/>
</dbReference>
<dbReference type="GO" id="GO:0006508">
    <property type="term" value="P:proteolysis"/>
    <property type="evidence" value="ECO:0007669"/>
    <property type="project" value="UniProtKB-KW"/>
</dbReference>
<proteinExistence type="inferred from homology"/>
<evidence type="ECO:0000256" key="6">
    <source>
        <dbReference type="ARBA" id="ARBA00022670"/>
    </source>
</evidence>
<comment type="caution">
    <text evidence="14">The sequence shown here is derived from an EMBL/GenBank/DDBJ whole genome shotgun (WGS) entry which is preliminary data.</text>
</comment>
<protein>
    <recommendedName>
        <fullName evidence="4">serine-type D-Ala-D-Ala carboxypeptidase</fullName>
        <ecNumber evidence="4">3.4.16.4</ecNumber>
    </recommendedName>
</protein>
<name>A0A0J5TF94_9BACI</name>
<keyword evidence="8" id="KW-0378">Hydrolase</keyword>
<evidence type="ECO:0000256" key="4">
    <source>
        <dbReference type="ARBA" id="ARBA00012448"/>
    </source>
</evidence>
<dbReference type="Pfam" id="PF07943">
    <property type="entry name" value="PBP5_C"/>
    <property type="match status" value="1"/>
</dbReference>
<dbReference type="EC" id="3.4.16.4" evidence="4"/>
<dbReference type="PANTHER" id="PTHR21581">
    <property type="entry name" value="D-ALANYL-D-ALANINE CARBOXYPEPTIDASE"/>
    <property type="match status" value="1"/>
</dbReference>
<evidence type="ECO:0000256" key="3">
    <source>
        <dbReference type="ARBA" id="ARBA00007164"/>
    </source>
</evidence>
<accession>A0A0J5TF94</accession>
<dbReference type="OrthoDB" id="9791132at2"/>
<dbReference type="InterPro" id="IPR015956">
    <property type="entry name" value="Peniciliin-bd_prot_C_sf"/>
</dbReference>
<comment type="similarity">
    <text evidence="3 13">Belongs to the peptidase S11 family.</text>
</comment>
<keyword evidence="7" id="KW-0732">Signal</keyword>
<dbReference type="Proteomes" id="UP000076510">
    <property type="component" value="Unassembled WGS sequence"/>
</dbReference>
<evidence type="ECO:0000256" key="5">
    <source>
        <dbReference type="ARBA" id="ARBA00022645"/>
    </source>
</evidence>
<keyword evidence="11" id="KW-0961">Cell wall biogenesis/degradation</keyword>
<dbReference type="Pfam" id="PF00768">
    <property type="entry name" value="Peptidase_S11"/>
    <property type="match status" value="1"/>
</dbReference>
<keyword evidence="9" id="KW-0133">Cell shape</keyword>
<dbReference type="InterPro" id="IPR012907">
    <property type="entry name" value="Peptidase_S11_C"/>
</dbReference>
<comment type="function">
    <text evidence="1">Removes C-terminal D-alanyl residues from sugar-peptide cell wall precursors.</text>
</comment>
<keyword evidence="10" id="KW-0573">Peptidoglycan synthesis</keyword>
<gene>
    <name evidence="14" type="ORF">AV649_21325</name>
</gene>
<comment type="pathway">
    <text evidence="2">Cell wall biogenesis; peptidoglycan biosynthesis.</text>
</comment>
<dbReference type="SUPFAM" id="SSF56601">
    <property type="entry name" value="beta-lactamase/transpeptidase-like"/>
    <property type="match status" value="1"/>
</dbReference>
<evidence type="ECO:0000256" key="8">
    <source>
        <dbReference type="ARBA" id="ARBA00022801"/>
    </source>
</evidence>
<keyword evidence="5 14" id="KW-0121">Carboxypeptidase</keyword>
<dbReference type="Gene3D" id="2.60.410.10">
    <property type="entry name" value="D-Ala-D-Ala carboxypeptidase, C-terminal domain"/>
    <property type="match status" value="1"/>
</dbReference>
<evidence type="ECO:0000256" key="2">
    <source>
        <dbReference type="ARBA" id="ARBA00004752"/>
    </source>
</evidence>
<evidence type="ECO:0000256" key="9">
    <source>
        <dbReference type="ARBA" id="ARBA00022960"/>
    </source>
</evidence>
<evidence type="ECO:0000256" key="1">
    <source>
        <dbReference type="ARBA" id="ARBA00003217"/>
    </source>
</evidence>